<dbReference type="EMBL" id="BPFB01000023">
    <property type="protein sequence ID" value="GIU47465.1"/>
    <property type="molecule type" value="Genomic_DNA"/>
</dbReference>
<dbReference type="InterPro" id="IPR024474">
    <property type="entry name" value="Znf_dom_IS66"/>
</dbReference>
<gene>
    <name evidence="4" type="ORF">TUM4630_21540</name>
</gene>
<sequence length="248" mass="28222">MFNEAETLAEDDTLAVDTTPESETTPPKKKEKTKRKPLPEHLPQAQVFHDIGEADKECDCCGHQLQKMGEGISEKLAFIPAKVRVIENIRLKYSCQHCEKHGTQSIIKQAPVPSSPIPKDYATPSLLSQIITSKYQYALPLYRQDPLFKQHGIEINRRTLSDWMMKCGTLFKPLDQRLREILLSQPVIQADETTIKVINDERAESYIWVYCSGADSPALTAKDINDKALMYNVVLFDYHVLVQRTFTA</sequence>
<name>A0ABQ4PIV9_9GAMM</name>
<protein>
    <recommendedName>
        <fullName evidence="6">Transposase</fullName>
    </recommendedName>
</protein>
<keyword evidence="5" id="KW-1185">Reference proteome</keyword>
<evidence type="ECO:0000259" key="3">
    <source>
        <dbReference type="Pfam" id="PF13005"/>
    </source>
</evidence>
<evidence type="ECO:0000259" key="2">
    <source>
        <dbReference type="Pfam" id="PF03050"/>
    </source>
</evidence>
<evidence type="ECO:0000256" key="1">
    <source>
        <dbReference type="SAM" id="MobiDB-lite"/>
    </source>
</evidence>
<dbReference type="PANTHER" id="PTHR33678:SF2">
    <property type="match status" value="1"/>
</dbReference>
<proteinExistence type="predicted"/>
<dbReference type="NCBIfam" id="NF033517">
    <property type="entry name" value="transpos_IS66"/>
    <property type="match status" value="1"/>
</dbReference>
<comment type="caution">
    <text evidence="4">The sequence shown here is derived from an EMBL/GenBank/DDBJ whole genome shotgun (WGS) entry which is preliminary data.</text>
</comment>
<feature type="domain" description="Transposase IS66 zinc-finger binding" evidence="3">
    <location>
        <begin position="55"/>
        <end position="99"/>
    </location>
</feature>
<evidence type="ECO:0008006" key="6">
    <source>
        <dbReference type="Google" id="ProtNLM"/>
    </source>
</evidence>
<dbReference type="Pfam" id="PF13005">
    <property type="entry name" value="zf-IS66"/>
    <property type="match status" value="1"/>
</dbReference>
<organism evidence="4 5">
    <name type="scientific">Shewanella algidipiscicola</name>
    <dbReference type="NCBI Taxonomy" id="614070"/>
    <lineage>
        <taxon>Bacteria</taxon>
        <taxon>Pseudomonadati</taxon>
        <taxon>Pseudomonadota</taxon>
        <taxon>Gammaproteobacteria</taxon>
        <taxon>Alteromonadales</taxon>
        <taxon>Shewanellaceae</taxon>
        <taxon>Shewanella</taxon>
    </lineage>
</organism>
<reference evidence="4 5" key="1">
    <citation type="submission" date="2021-05" db="EMBL/GenBank/DDBJ databases">
        <title>Molecular characterization for Shewanella algae harboring chromosomal blaOXA-55-like strains isolated from clinical and environment sample.</title>
        <authorList>
            <person name="Ohama Y."/>
            <person name="Aoki K."/>
            <person name="Harada S."/>
            <person name="Moriya K."/>
            <person name="Ishii Y."/>
            <person name="Tateda K."/>
        </authorList>
    </citation>
    <scope>NUCLEOTIDE SEQUENCE [LARGE SCALE GENOMIC DNA]</scope>
    <source>
        <strain evidence="4 5">LMG 23746</strain>
    </source>
</reference>
<dbReference type="InterPro" id="IPR004291">
    <property type="entry name" value="Transposase_IS66_central"/>
</dbReference>
<dbReference type="PANTHER" id="PTHR33678">
    <property type="entry name" value="BLL1576 PROTEIN"/>
    <property type="match status" value="1"/>
</dbReference>
<dbReference type="Pfam" id="PF03050">
    <property type="entry name" value="DDE_Tnp_IS66"/>
    <property type="match status" value="1"/>
</dbReference>
<dbReference type="InterPro" id="IPR052344">
    <property type="entry name" value="Transposase-related"/>
</dbReference>
<evidence type="ECO:0000313" key="4">
    <source>
        <dbReference type="EMBL" id="GIU47465.1"/>
    </source>
</evidence>
<accession>A0ABQ4PIV9</accession>
<dbReference type="Proteomes" id="UP000761574">
    <property type="component" value="Unassembled WGS sequence"/>
</dbReference>
<evidence type="ECO:0000313" key="5">
    <source>
        <dbReference type="Proteomes" id="UP000761574"/>
    </source>
</evidence>
<feature type="domain" description="Transposase IS66 central" evidence="2">
    <location>
        <begin position="121"/>
        <end position="230"/>
    </location>
</feature>
<feature type="region of interest" description="Disordered" evidence="1">
    <location>
        <begin position="1"/>
        <end position="42"/>
    </location>
</feature>
<feature type="compositionally biased region" description="Basic residues" evidence="1">
    <location>
        <begin position="27"/>
        <end position="36"/>
    </location>
</feature>